<sequence length="310" mass="33554">MQAERAKASMESTGKSRSSNEESSERLDSEGGAGSSNRPTHRRKRRRGQRRNKRSHEDSPNLEIPLTIAEEASGDDDEPPKKRSQEEKISSDDDDLVMPEVLVNEVVTDPVVAFEEEPRDSGVDPESSPSDLPQDSDNFEPSIDATFDDASDEFMEAESIQPVVEEGCDSIGKVPLSFSGPEQGVLAVDPGVGASSTSFDEVKVSPRVDIPYPVAPIGKSLLITLPTVYDMGSRPTEHGESSSGPSLQFTKKVLKRVLSSWIETLSSGHLEAGFGMIKHVQDILADSEKVGLDITNAKAYVDEVIALGNK</sequence>
<accession>A0ACC2MU08</accession>
<dbReference type="Proteomes" id="UP001234297">
    <property type="component" value="Chromosome 1"/>
</dbReference>
<organism evidence="1 2">
    <name type="scientific">Persea americana</name>
    <name type="common">Avocado</name>
    <dbReference type="NCBI Taxonomy" id="3435"/>
    <lineage>
        <taxon>Eukaryota</taxon>
        <taxon>Viridiplantae</taxon>
        <taxon>Streptophyta</taxon>
        <taxon>Embryophyta</taxon>
        <taxon>Tracheophyta</taxon>
        <taxon>Spermatophyta</taxon>
        <taxon>Magnoliopsida</taxon>
        <taxon>Magnoliidae</taxon>
        <taxon>Laurales</taxon>
        <taxon>Lauraceae</taxon>
        <taxon>Persea</taxon>
    </lineage>
</organism>
<proteinExistence type="predicted"/>
<evidence type="ECO:0000313" key="1">
    <source>
        <dbReference type="EMBL" id="KAJ8649209.1"/>
    </source>
</evidence>
<comment type="caution">
    <text evidence="1">The sequence shown here is derived from an EMBL/GenBank/DDBJ whole genome shotgun (WGS) entry which is preliminary data.</text>
</comment>
<protein>
    <submittedName>
        <fullName evidence="1">Uncharacterized protein</fullName>
    </submittedName>
</protein>
<dbReference type="EMBL" id="CM056809">
    <property type="protein sequence ID" value="KAJ8649209.1"/>
    <property type="molecule type" value="Genomic_DNA"/>
</dbReference>
<keyword evidence="2" id="KW-1185">Reference proteome</keyword>
<evidence type="ECO:0000313" key="2">
    <source>
        <dbReference type="Proteomes" id="UP001234297"/>
    </source>
</evidence>
<reference evidence="1 2" key="1">
    <citation type="journal article" date="2022" name="Hortic Res">
        <title>A haplotype resolved chromosomal level avocado genome allows analysis of novel avocado genes.</title>
        <authorList>
            <person name="Nath O."/>
            <person name="Fletcher S.J."/>
            <person name="Hayward A."/>
            <person name="Shaw L.M."/>
            <person name="Masouleh A.K."/>
            <person name="Furtado A."/>
            <person name="Henry R.J."/>
            <person name="Mitter N."/>
        </authorList>
    </citation>
    <scope>NUCLEOTIDE SEQUENCE [LARGE SCALE GENOMIC DNA]</scope>
    <source>
        <strain evidence="2">cv. Hass</strain>
    </source>
</reference>
<gene>
    <name evidence="1" type="ORF">MRB53_002232</name>
</gene>
<name>A0ACC2MU08_PERAE</name>